<sequence length="214" mass="24866">MKYILKLSLIMVMLLSTIIIVGCGKSESENKYLGTWVGYDGNNVMYRITFQENGKEYMVTEDKLFYKSEKNYPSPHGTLFPSIDDSVKQTNNTYNINFILQKDSRTTTAREITPQNEKDDKEKDKYKNQLSYDEGRTIIRYIEKDNTLLINGIRYKKETSPDVTNDILKQMQNAKRIELETKFHKYGNRAIGSNHNLVIIDKITFDDSILTSSK</sequence>
<keyword evidence="2" id="KW-1133">Transmembrane helix</keyword>
<keyword evidence="2" id="KW-0812">Transmembrane</keyword>
<reference evidence="3" key="1">
    <citation type="submission" date="2019-11" db="EMBL/GenBank/DDBJ databases">
        <authorList>
            <person name="Feng L."/>
        </authorList>
    </citation>
    <scope>NUCLEOTIDE SEQUENCE</scope>
    <source>
        <strain evidence="3">VdisparLFYP95</strain>
    </source>
</reference>
<gene>
    <name evidence="3" type="ORF">VDLFYP95_01079</name>
</gene>
<feature type="compositionally biased region" description="Basic and acidic residues" evidence="1">
    <location>
        <begin position="116"/>
        <end position="127"/>
    </location>
</feature>
<name>A0A6N3AL65_9FIRM</name>
<dbReference type="PROSITE" id="PS51257">
    <property type="entry name" value="PROKAR_LIPOPROTEIN"/>
    <property type="match status" value="1"/>
</dbReference>
<feature type="transmembrane region" description="Helical" evidence="2">
    <location>
        <begin position="6"/>
        <end position="24"/>
    </location>
</feature>
<evidence type="ECO:0000313" key="3">
    <source>
        <dbReference type="EMBL" id="VYT93144.1"/>
    </source>
</evidence>
<evidence type="ECO:0000256" key="2">
    <source>
        <dbReference type="SAM" id="Phobius"/>
    </source>
</evidence>
<dbReference type="AlphaFoldDB" id="A0A6N3AL65"/>
<dbReference type="RefSeq" id="WP_156719406.1">
    <property type="nucleotide sequence ID" value="NZ_CACRUF010000018.1"/>
</dbReference>
<feature type="region of interest" description="Disordered" evidence="1">
    <location>
        <begin position="107"/>
        <end position="127"/>
    </location>
</feature>
<evidence type="ECO:0008006" key="4">
    <source>
        <dbReference type="Google" id="ProtNLM"/>
    </source>
</evidence>
<organism evidence="3">
    <name type="scientific">Veillonella dispar</name>
    <dbReference type="NCBI Taxonomy" id="39778"/>
    <lineage>
        <taxon>Bacteria</taxon>
        <taxon>Bacillati</taxon>
        <taxon>Bacillota</taxon>
        <taxon>Negativicutes</taxon>
        <taxon>Veillonellales</taxon>
        <taxon>Veillonellaceae</taxon>
        <taxon>Veillonella</taxon>
    </lineage>
</organism>
<proteinExistence type="predicted"/>
<keyword evidence="2" id="KW-0472">Membrane</keyword>
<protein>
    <recommendedName>
        <fullName evidence="4">Lipoprotein</fullName>
    </recommendedName>
</protein>
<accession>A0A6N3AL65</accession>
<evidence type="ECO:0000256" key="1">
    <source>
        <dbReference type="SAM" id="MobiDB-lite"/>
    </source>
</evidence>
<dbReference type="EMBL" id="CACRUF010000018">
    <property type="protein sequence ID" value="VYT93144.1"/>
    <property type="molecule type" value="Genomic_DNA"/>
</dbReference>